<keyword evidence="2" id="KW-0677">Repeat</keyword>
<sequence length="581" mass="65261">MELIETTDTFTLSLTNKRDVVSTLPWFVPQAKYPPRPANVVVPLINGEMAFAAVYDAIDKARHSVEIISWGFDPSMRLKPPHGERLGDLLRRKATGQDGPAVQVRVLIWKNALANLGENNIIGDGLMGSGGTALGSGVGPTSAGGGSGGQAGFNDYGGKLDNSAGVQRDDDEARAYNRNWYTDLPPGLEFRTRDYNLADRTSITAQQIARRGLAGPAQTIALAAFASHHQKVILVDYESPEDAIGFVMGHNLLRNYWDTDAHEYHSEARLGFAPWQDLSCQVRGPVLYDLNENLMTAWDKAGSWWSRSADWPTKRKALTSDDFLAPAREHGQGVMAQICRTQSQENDRSILDAYRLAIGNGRVYLYFENQYFRYKEMADLIRQVRRKLKGGGWKRDFYVFVVTNVPDGHGRTNTYEMLAALGQGQRMPEYHRETERKPDPDAELRKDDLEGLNIHVATLKSWGTPHGQSEIDYKDIYVHSKLFLADDVFFTLGSANINVRSMETDSELNIACPSPSLTRQWREHLWRIHTGGEPRESIEDEFERWGKIIEDNAEYMSRGQPLIAPLIDFHDPGEKAWSAMD</sequence>
<dbReference type="Gene3D" id="3.30.870.10">
    <property type="entry name" value="Endonuclease Chain A"/>
    <property type="match status" value="2"/>
</dbReference>
<comment type="caution">
    <text evidence="7">The sequence shown here is derived from an EMBL/GenBank/DDBJ whole genome shotgun (WGS) entry which is preliminary data.</text>
</comment>
<evidence type="ECO:0000313" key="8">
    <source>
        <dbReference type="Proteomes" id="UP000583387"/>
    </source>
</evidence>
<name>A0A7U7IAV8_9GAMM</name>
<dbReference type="SMART" id="SM00155">
    <property type="entry name" value="PLDc"/>
    <property type="match status" value="2"/>
</dbReference>
<dbReference type="PANTHER" id="PTHR18896:SF76">
    <property type="entry name" value="PHOSPHOLIPASE"/>
    <property type="match status" value="1"/>
</dbReference>
<keyword evidence="4" id="KW-0443">Lipid metabolism</keyword>
<dbReference type="EC" id="2.7.8.-" evidence="7"/>
<dbReference type="RefSeq" id="WP_187673100.1">
    <property type="nucleotide sequence ID" value="NZ_CAJFCI010000077.1"/>
</dbReference>
<dbReference type="AlphaFoldDB" id="A0A7U7IAV8"/>
<dbReference type="InterPro" id="IPR001736">
    <property type="entry name" value="PLipase_D/transphosphatidylase"/>
</dbReference>
<keyword evidence="8" id="KW-1185">Reference proteome</keyword>
<keyword evidence="3" id="KW-0378">Hydrolase</keyword>
<dbReference type="InterPro" id="IPR015679">
    <property type="entry name" value="PLipase_D_fam"/>
</dbReference>
<dbReference type="PANTHER" id="PTHR18896">
    <property type="entry name" value="PHOSPHOLIPASE D"/>
    <property type="match status" value="1"/>
</dbReference>
<dbReference type="GO" id="GO:0016740">
    <property type="term" value="F:transferase activity"/>
    <property type="evidence" value="ECO:0007669"/>
    <property type="project" value="UniProtKB-KW"/>
</dbReference>
<organism evidence="7 8">
    <name type="scientific">Zestomonas carbonaria</name>
    <dbReference type="NCBI Taxonomy" id="2762745"/>
    <lineage>
        <taxon>Bacteria</taxon>
        <taxon>Pseudomonadati</taxon>
        <taxon>Pseudomonadota</taxon>
        <taxon>Gammaproteobacteria</taxon>
        <taxon>Pseudomonadales</taxon>
        <taxon>Pseudomonadaceae</taxon>
        <taxon>Zestomonas</taxon>
    </lineage>
</organism>
<proteinExistence type="predicted"/>
<reference evidence="7 8" key="1">
    <citation type="submission" date="2020-08" db="EMBL/GenBank/DDBJ databases">
        <authorList>
            <person name="Criscuolo A."/>
        </authorList>
    </citation>
    <scope>NUCLEOTIDE SEQUENCE [LARGE SCALE GENOMIC DNA]</scope>
    <source>
        <strain evidence="7">CIP111764</strain>
    </source>
</reference>
<feature type="domain" description="PLD phosphodiesterase" evidence="6">
    <location>
        <begin position="474"/>
        <end position="501"/>
    </location>
</feature>
<evidence type="ECO:0000256" key="2">
    <source>
        <dbReference type="ARBA" id="ARBA00022737"/>
    </source>
</evidence>
<evidence type="ECO:0000256" key="5">
    <source>
        <dbReference type="SAM" id="MobiDB-lite"/>
    </source>
</evidence>
<dbReference type="Proteomes" id="UP000583387">
    <property type="component" value="Unassembled WGS sequence"/>
</dbReference>
<evidence type="ECO:0000256" key="1">
    <source>
        <dbReference type="ARBA" id="ARBA00000798"/>
    </source>
</evidence>
<protein>
    <submittedName>
        <fullName evidence="7">Cardiolipin synthase B</fullName>
        <ecNumber evidence="7">2.7.8.-</ecNumber>
    </submittedName>
</protein>
<dbReference type="GO" id="GO:0009395">
    <property type="term" value="P:phospholipid catabolic process"/>
    <property type="evidence" value="ECO:0007669"/>
    <property type="project" value="TreeGrafter"/>
</dbReference>
<dbReference type="Pfam" id="PF13091">
    <property type="entry name" value="PLDc_2"/>
    <property type="match status" value="1"/>
</dbReference>
<accession>A0A7U7IAV8</accession>
<evidence type="ECO:0000259" key="6">
    <source>
        <dbReference type="PROSITE" id="PS50035"/>
    </source>
</evidence>
<feature type="region of interest" description="Disordered" evidence="5">
    <location>
        <begin position="138"/>
        <end position="165"/>
    </location>
</feature>
<feature type="compositionally biased region" description="Gly residues" evidence="5">
    <location>
        <begin position="138"/>
        <end position="151"/>
    </location>
</feature>
<dbReference type="PROSITE" id="PS50035">
    <property type="entry name" value="PLD"/>
    <property type="match status" value="2"/>
</dbReference>
<evidence type="ECO:0000256" key="4">
    <source>
        <dbReference type="ARBA" id="ARBA00023098"/>
    </source>
</evidence>
<dbReference type="SUPFAM" id="SSF56024">
    <property type="entry name" value="Phospholipase D/nuclease"/>
    <property type="match status" value="2"/>
</dbReference>
<evidence type="ECO:0000313" key="7">
    <source>
        <dbReference type="EMBL" id="CAD5109795.1"/>
    </source>
</evidence>
<dbReference type="GO" id="GO:0004630">
    <property type="term" value="F:phospholipase D activity"/>
    <property type="evidence" value="ECO:0007669"/>
    <property type="project" value="UniProtKB-EC"/>
</dbReference>
<dbReference type="EMBL" id="CAJFCI010000077">
    <property type="protein sequence ID" value="CAD5109795.1"/>
    <property type="molecule type" value="Genomic_DNA"/>
</dbReference>
<comment type="catalytic activity">
    <reaction evidence="1">
        <text>a 1,2-diacyl-sn-glycero-3-phosphocholine + H2O = a 1,2-diacyl-sn-glycero-3-phosphate + choline + H(+)</text>
        <dbReference type="Rhea" id="RHEA:14445"/>
        <dbReference type="ChEBI" id="CHEBI:15354"/>
        <dbReference type="ChEBI" id="CHEBI:15377"/>
        <dbReference type="ChEBI" id="CHEBI:15378"/>
        <dbReference type="ChEBI" id="CHEBI:57643"/>
        <dbReference type="ChEBI" id="CHEBI:58608"/>
        <dbReference type="EC" id="3.1.4.4"/>
    </reaction>
</comment>
<gene>
    <name evidence="7" type="primary">clsB</name>
    <name evidence="7" type="ORF">PSEWESI4_04109</name>
</gene>
<keyword evidence="7" id="KW-0808">Transferase</keyword>
<dbReference type="InterPro" id="IPR025202">
    <property type="entry name" value="PLD-like_dom"/>
</dbReference>
<evidence type="ECO:0000256" key="3">
    <source>
        <dbReference type="ARBA" id="ARBA00022801"/>
    </source>
</evidence>
<feature type="domain" description="PLD phosphodiesterase" evidence="6">
    <location>
        <begin position="224"/>
        <end position="256"/>
    </location>
</feature>